<dbReference type="PANTHER" id="PTHR11505">
    <property type="entry name" value="L1 TRANSPOSABLE ELEMENT-RELATED"/>
    <property type="match status" value="1"/>
</dbReference>
<reference evidence="3" key="1">
    <citation type="submission" date="2022-03" db="EMBL/GenBank/DDBJ databases">
        <authorList>
            <person name="Alioto T."/>
            <person name="Alioto T."/>
            <person name="Gomez Garrido J."/>
        </authorList>
    </citation>
    <scope>NUCLEOTIDE SEQUENCE</scope>
</reference>
<evidence type="ECO:0008006" key="5">
    <source>
        <dbReference type="Google" id="ProtNLM"/>
    </source>
</evidence>
<sequence>MDGFLQTPPGQSREAHSSKMAPVSPASSCSEPEQPTLADIGAEIRRLAANMVTKSDLQSLTTTLTASLTSAVTALRTDMEAQDSRIQALETQAQATQRQASAADTALTRQGNMLLALRRQVEDLDNRSRRSNIRVRGMPEGEETENVVELLTALFCQILGNQAPPDIRFERAHRALRPRNRDGDPRDIICCLHSFPLKERIMQRARTRPTWRYQEAEVSLYNDLSPTTLEARRALRPITTALRERNIPYKWGFPFSIQVRHHNEWIAARWPEEIPRFLQRLELPSIAVPDWILEPLDREPRPQRQPRNPRRGPRENRTPDIPPHPSNPEE</sequence>
<dbReference type="Gene3D" id="3.30.70.1820">
    <property type="entry name" value="L1 transposable element, RRM domain"/>
    <property type="match status" value="1"/>
</dbReference>
<dbReference type="InterPro" id="IPR004244">
    <property type="entry name" value="Transposase_22"/>
</dbReference>
<feature type="compositionally biased region" description="Pro residues" evidence="2">
    <location>
        <begin position="320"/>
        <end position="330"/>
    </location>
</feature>
<organism evidence="3 4">
    <name type="scientific">Pelobates cultripes</name>
    <name type="common">Western spadefoot toad</name>
    <dbReference type="NCBI Taxonomy" id="61616"/>
    <lineage>
        <taxon>Eukaryota</taxon>
        <taxon>Metazoa</taxon>
        <taxon>Chordata</taxon>
        <taxon>Craniata</taxon>
        <taxon>Vertebrata</taxon>
        <taxon>Euteleostomi</taxon>
        <taxon>Amphibia</taxon>
        <taxon>Batrachia</taxon>
        <taxon>Anura</taxon>
        <taxon>Pelobatoidea</taxon>
        <taxon>Pelobatidae</taxon>
        <taxon>Pelobates</taxon>
    </lineage>
</organism>
<dbReference type="Proteomes" id="UP001295444">
    <property type="component" value="Chromosome 02"/>
</dbReference>
<proteinExistence type="predicted"/>
<gene>
    <name evidence="3" type="ORF">PECUL_23A012979</name>
</gene>
<dbReference type="EMBL" id="OW240913">
    <property type="protein sequence ID" value="CAH2248957.1"/>
    <property type="molecule type" value="Genomic_DNA"/>
</dbReference>
<feature type="coiled-coil region" evidence="1">
    <location>
        <begin position="72"/>
        <end position="106"/>
    </location>
</feature>
<evidence type="ECO:0000313" key="3">
    <source>
        <dbReference type="EMBL" id="CAH2248957.1"/>
    </source>
</evidence>
<evidence type="ECO:0000313" key="4">
    <source>
        <dbReference type="Proteomes" id="UP001295444"/>
    </source>
</evidence>
<protein>
    <recommendedName>
        <fullName evidence="5">L1 transposable element RRM domain-containing protein</fullName>
    </recommendedName>
</protein>
<evidence type="ECO:0000256" key="2">
    <source>
        <dbReference type="SAM" id="MobiDB-lite"/>
    </source>
</evidence>
<dbReference type="AlphaFoldDB" id="A0AAD1RDF0"/>
<keyword evidence="4" id="KW-1185">Reference proteome</keyword>
<feature type="region of interest" description="Disordered" evidence="2">
    <location>
        <begin position="1"/>
        <end position="34"/>
    </location>
</feature>
<keyword evidence="1" id="KW-0175">Coiled coil</keyword>
<feature type="region of interest" description="Disordered" evidence="2">
    <location>
        <begin position="294"/>
        <end position="330"/>
    </location>
</feature>
<name>A0AAD1RDF0_PELCU</name>
<evidence type="ECO:0000256" key="1">
    <source>
        <dbReference type="SAM" id="Coils"/>
    </source>
</evidence>
<accession>A0AAD1RDF0</accession>